<organism evidence="1 2">
    <name type="scientific">Candidatus Marithioploca araucensis</name>
    <dbReference type="NCBI Taxonomy" id="70273"/>
    <lineage>
        <taxon>Bacteria</taxon>
        <taxon>Pseudomonadati</taxon>
        <taxon>Pseudomonadota</taxon>
        <taxon>Gammaproteobacteria</taxon>
        <taxon>Thiotrichales</taxon>
        <taxon>Thiotrichaceae</taxon>
        <taxon>Candidatus Marithioploca</taxon>
    </lineage>
</organism>
<evidence type="ECO:0000313" key="2">
    <source>
        <dbReference type="Proteomes" id="UP001171945"/>
    </source>
</evidence>
<reference evidence="1" key="1">
    <citation type="submission" date="2023-06" db="EMBL/GenBank/DDBJ databases">
        <title>Uncultivated large filamentous bacteria from sulfidic sediments reveal new species and different genomic features in energy metabolism and defense.</title>
        <authorList>
            <person name="Fonseca A."/>
        </authorList>
    </citation>
    <scope>NUCLEOTIDE SEQUENCE</scope>
    <source>
        <strain evidence="1">HSG4</strain>
    </source>
</reference>
<keyword evidence="2" id="KW-1185">Reference proteome</keyword>
<dbReference type="InterPro" id="IPR012334">
    <property type="entry name" value="Pectin_lyas_fold"/>
</dbReference>
<protein>
    <submittedName>
        <fullName evidence="1">Uncharacterized protein</fullName>
    </submittedName>
</protein>
<proteinExistence type="predicted"/>
<evidence type="ECO:0000313" key="1">
    <source>
        <dbReference type="EMBL" id="MDM8562870.1"/>
    </source>
</evidence>
<comment type="caution">
    <text evidence="1">The sequence shown here is derived from an EMBL/GenBank/DDBJ whole genome shotgun (WGS) entry which is preliminary data.</text>
</comment>
<accession>A0ABT7VTJ9</accession>
<name>A0ABT7VTJ9_9GAMM</name>
<gene>
    <name evidence="1" type="ORF">QUF54_05900</name>
</gene>
<sequence>MTIRPASPPRTCFFHSPSAQLEYLQGFFPSNYNQSTSGIYASSEGETDQAGQGGSITLTAQNLTLTNKGKISTSSAGGGKAGNIIIEVAQLQLDSSALIASESRLPNVYDFTNLAERDSHILIVGDIVKVADVGDGKLGRYINIGENLIRTTPVYTVADLTALQQLSNQYSLAKGNMVEVRDIGHGQSARFIYATDIQYGLSEWIKINDKVTVTLGNMLELEQGWYSSHGKDIPYGSGEVIKVTDAGNGKPATLIYATLFDPSEGGWTKGLALRVNQFTVIDTAALNELSETTFVQAGDTANVMDVNSRFVFDGQSWAKLNNTLMVTDIAAMNALTIAQTGNVAKIAQAESGQPSRFIYSGQQWLPMNKAESVANLAELNQLPAKPGDLVGVIDAGNGQHEHFFYADGEWKKQVRGGDAGRIVIKADKVQLTNNSKIATASVSGGGGTVTLKVDDLVYLNNSQVSTSVQQGAGNGGDLTVTEPQFVVLNNGKMIAQANEGNGGNIYIQSEQFVTCPKSLVSASSKLGIDGEVEIDSPTADLDAMLVVLPGDHLEAQLPEGCNIDDISELSTFYIYPGQKGKMRTPEDFPE</sequence>
<dbReference type="Gene3D" id="2.160.20.10">
    <property type="entry name" value="Single-stranded right-handed beta-helix, Pectin lyase-like"/>
    <property type="match status" value="1"/>
</dbReference>
<dbReference type="Proteomes" id="UP001171945">
    <property type="component" value="Unassembled WGS sequence"/>
</dbReference>
<dbReference type="EMBL" id="JAUCGM010000326">
    <property type="protein sequence ID" value="MDM8562870.1"/>
    <property type="molecule type" value="Genomic_DNA"/>
</dbReference>